<dbReference type="InterPro" id="IPR035897">
    <property type="entry name" value="Toll_tir_struct_dom_sf"/>
</dbReference>
<feature type="compositionally biased region" description="Basic and acidic residues" evidence="3">
    <location>
        <begin position="1044"/>
        <end position="1053"/>
    </location>
</feature>
<sequence length="2304" mass="256170">MMMETSPSSSRSSTHLRPKRAPTLGNLANVANLSVIPASEPRTSRRAYFEDHLDQSLAHLKEQVLRAHDRELGSASSARRGNRDSQREAVFFPTNLPTSPTLQPDPPFCAVDIPEFTDGSDGSRTVSATSSRSHRNERKGTNQSALSMTLIENGLEELMDGPRVGRVGSGETTGTSLTDEASAAIINWADLVTRALLDADVPTFHLHTRWNETTSSYKPRELKDGKDGPWLGLFNLGARSTSLDTLLKTQQVSGFSVKAQRCRLHPNSNLRLAWILLTIFAWIWEFLTLPLDFSRGPELSLIFMFIWTVDILLSFITGVYVDGRMHMDLKTIAKEYAKTWLFLDASIVVIEWTALFTQDIANSTVSIFRSFRFVRLMKLMRFKKLHAIFSEILFERARVLSANVSILKTCLAYLGGLHVMACLLLFIRTSTSEGLEVLKEKGVSENDMAYAYLISVHWALDFFLWSEIDVADSATDLILSAVMRVAGFVGTSIFLARIVFLVQQFVDARLSNLQDVCNNFLESHHITPELSIRMKKFVVSCHQQSWLESKLKEEQQLLSKMPEILQSDLYEESRGPNLCKSTFWNEFQEKFRACFRHVCMDAVTEVVAQKHDMIFTDFHHAHSTLYILSGSFCYTLARKHTLLGQLGQLLAPRHVRSRKVKVEGGRSICEIALWTNWIHTGSLQVLKSGTYLSVNVEVASDIIAAYPEAQRTAHAYGRMVVIQLHHCKNDCTDLTPLEIDFKSLRKVTAKFMTEGHCIFLTHFKKEAGTEAALMQEALTSKIQSDPQNPAHYLEHPVFLDTENLEDLAKLRDHILASRNLVVLLTPGIFERPWCLVEIVTAFKQNRNIVLVEIQKPDMKFEFPDEEFILDLCDGRLFSETDMQVFALEQIELTDIEERGQMGLPTSIWGSGDRAYHRPGPRDVPGYARLGGLATRAHKDRPAVFATQSELDPGCGNQSDPAAVYHVGEIFIKSHRAHLARRPREERGAPKWRKWRNMEVMEVEKAVESLEVNQRVEATHSTALSPPAGPRQPGGAGRSRAMQGDARRDVKMELGDAGGLQRFPTSNLQIGGKSGGDGRQPERHEVFPFSFEIRRDADWPRGLALAAAESAELAERRAFLEELGLICLFSDQCKKSLHGAAMRSLLEDDACEDDATGRACLVHQQEIDRWREEPKIVNMRLSNLAKTTQWRQSLEVLRVMQQHAVQMNIFHLSNVINACAKGGQWHSASRLLEEMLRRKVQPDTICYNAAITACRGAGHWIAACYLLFSMSSQSARPNLNSFNAAISVCGGAQRWDWALQLLDLMGHARIQRDAISVNSCITACDKAHEWQMAIALLAEGSDLIGFAGALSACASAACWAEALALLRSAPPVDAGVATVWRVCWNAAIDAAEKAQQWQVALHLLHCMPLEHHLLPDTISFNSAISACDKASCWQEALLLLHAATDRDAITFNASISACAKGEEWQLALVLLDSMPEQQLLPDIISFNAAIRSCRSHWQHAMQLFSAAAAGGRRLEASSYVAVLDACAAAKLWQRSLSLLRRVPKDGGEDVSKCYNAAISCCPWFWALHLAPWRRSRRNNGITLGTVLQSLSHAGREDLAKRWSSELRCAWAKEADGPELPPELLEKLRPGAFQGRGVLAIFKPAGVSSEAAAELLQADASSAGWTGKLTLVSRLDRQTSGVLPLAVGSDSAASGSLAWLQAQFAAQQVSKEYLCLCCGTPPARSGRRVIDSPLRLQRSRPSIGEPRVVNHPRGKEARTEYEVIEVFGTSASQVLCLLRVCPVTGRTHQIRAHLASVGLPLVGDRSYGDPSRFTCRTFLHCRTVALQDLHGAPFRAEFPLPEERRASGGVRPTTPGSRPTSPMPTAESPSKSGSMKRNNSMTRLPDEAPGTTEKGYTPTNSDMSRPGSSGSSRKQGGLLTLPIEAVSSHAPGYGGYSGSAGNSPKKSTRPTTPTSNMQRLPDEPVEGALEPRPPQAPEAPPAPVQNKMSAMRERLRPIKTPAVKPPEPLTKKIDKIFRTLKQGESINDTYNFEEEIYSGGCKGRVLVARRKVDGQEVVVKIRAKQNNRMTERNWRTIMAQMHGISTSDHVLGFSEIVEGENEFFVVMPKCNGGELFEFLANETEVPEAECKRIIREILTAVGHLHANNIIHRDIKPENIMFDMDLQLEYSPKTVKLIDFDTCQEWTPQTPKSQRFVGTPGYIAPEALQGQMSPQSDLWSVGVILYILMTGEMPWSSLVSLEDGLVGSPSAKQMYRALKAEVLEWDEAPWPDFPLARDLCQKLLAFSLEERMKDCDEALNHPWLKEG</sequence>
<protein>
    <recommendedName>
        <fullName evidence="5">Protein kinase domain-containing protein</fullName>
    </recommendedName>
</protein>
<evidence type="ECO:0000259" key="5">
    <source>
        <dbReference type="PROSITE" id="PS50011"/>
    </source>
</evidence>
<keyword evidence="4" id="KW-0472">Membrane</keyword>
<keyword evidence="1" id="KW-0677">Repeat</keyword>
<gene>
    <name evidence="6" type="ORF">CCMP2556_LOCUS20955</name>
</gene>
<dbReference type="Pfam" id="PF00069">
    <property type="entry name" value="Pkinase"/>
    <property type="match status" value="1"/>
</dbReference>
<dbReference type="Proteomes" id="UP001642484">
    <property type="component" value="Unassembled WGS sequence"/>
</dbReference>
<keyword evidence="4" id="KW-0812">Transmembrane</keyword>
<feature type="compositionally biased region" description="Low complexity" evidence="3">
    <location>
        <begin position="1937"/>
        <end position="1953"/>
    </location>
</feature>
<dbReference type="SUPFAM" id="SSF56112">
    <property type="entry name" value="Protein kinase-like (PK-like)"/>
    <property type="match status" value="1"/>
</dbReference>
<dbReference type="InterPro" id="IPR011009">
    <property type="entry name" value="Kinase-like_dom_sf"/>
</dbReference>
<comment type="caution">
    <text evidence="6">The sequence shown here is derived from an EMBL/GenBank/DDBJ whole genome shotgun (WGS) entry which is preliminary data.</text>
</comment>
<feature type="region of interest" description="Disordered" evidence="3">
    <location>
        <begin position="1"/>
        <end position="22"/>
    </location>
</feature>
<dbReference type="PANTHER" id="PTHR47936">
    <property type="entry name" value="PPR_LONG DOMAIN-CONTAINING PROTEIN"/>
    <property type="match status" value="1"/>
</dbReference>
<feature type="repeat" description="PPR" evidence="2">
    <location>
        <begin position="1446"/>
        <end position="1480"/>
    </location>
</feature>
<dbReference type="InterPro" id="IPR018490">
    <property type="entry name" value="cNMP-bd_dom_sf"/>
</dbReference>
<dbReference type="SUPFAM" id="SSF52200">
    <property type="entry name" value="Toll/Interleukin receptor TIR domain"/>
    <property type="match status" value="1"/>
</dbReference>
<feature type="region of interest" description="Disordered" evidence="3">
    <location>
        <begin position="114"/>
        <end position="143"/>
    </location>
</feature>
<feature type="region of interest" description="Disordered" evidence="3">
    <location>
        <begin position="1017"/>
        <end position="1082"/>
    </location>
</feature>
<dbReference type="InterPro" id="IPR006145">
    <property type="entry name" value="PsdUridine_synth_RsuA/RluA"/>
</dbReference>
<dbReference type="PROSITE" id="PS50011">
    <property type="entry name" value="PROTEIN_KINASE_DOM"/>
    <property type="match status" value="1"/>
</dbReference>
<feature type="compositionally biased region" description="Low complexity" evidence="3">
    <location>
        <begin position="1"/>
        <end position="13"/>
    </location>
</feature>
<feature type="transmembrane region" description="Helical" evidence="4">
    <location>
        <begin position="448"/>
        <end position="465"/>
    </location>
</feature>
<name>A0ABP0LGV2_9DINO</name>
<reference evidence="6 7" key="1">
    <citation type="submission" date="2024-02" db="EMBL/GenBank/DDBJ databases">
        <authorList>
            <person name="Chen Y."/>
            <person name="Shah S."/>
            <person name="Dougan E. K."/>
            <person name="Thang M."/>
            <person name="Chan C."/>
        </authorList>
    </citation>
    <scope>NUCLEOTIDE SEQUENCE [LARGE SCALE GENOMIC DNA]</scope>
</reference>
<evidence type="ECO:0000256" key="2">
    <source>
        <dbReference type="PROSITE-ProRule" id="PRU00708"/>
    </source>
</evidence>
<dbReference type="InterPro" id="IPR002885">
    <property type="entry name" value="PPR_rpt"/>
</dbReference>
<dbReference type="EMBL" id="CAXAMN010012447">
    <property type="protein sequence ID" value="CAK9038213.1"/>
    <property type="molecule type" value="Genomic_DNA"/>
</dbReference>
<evidence type="ECO:0000313" key="6">
    <source>
        <dbReference type="EMBL" id="CAK9038213.1"/>
    </source>
</evidence>
<dbReference type="InterPro" id="IPR011990">
    <property type="entry name" value="TPR-like_helical_dom_sf"/>
</dbReference>
<dbReference type="PROSITE" id="PS51375">
    <property type="entry name" value="PPR"/>
    <property type="match status" value="2"/>
</dbReference>
<dbReference type="Pfam" id="PF13041">
    <property type="entry name" value="PPR_2"/>
    <property type="match status" value="1"/>
</dbReference>
<dbReference type="SUPFAM" id="SSF81324">
    <property type="entry name" value="Voltage-gated potassium channels"/>
    <property type="match status" value="1"/>
</dbReference>
<feature type="compositionally biased region" description="Pro residues" evidence="3">
    <location>
        <begin position="1969"/>
        <end position="1981"/>
    </location>
</feature>
<evidence type="ECO:0000313" key="7">
    <source>
        <dbReference type="Proteomes" id="UP001642484"/>
    </source>
</evidence>
<evidence type="ECO:0000256" key="4">
    <source>
        <dbReference type="SAM" id="Phobius"/>
    </source>
</evidence>
<dbReference type="InterPro" id="IPR008271">
    <property type="entry name" value="Ser/Thr_kinase_AS"/>
</dbReference>
<feature type="transmembrane region" description="Helical" evidence="4">
    <location>
        <begin position="477"/>
        <end position="502"/>
    </location>
</feature>
<dbReference type="Pfam" id="PF00849">
    <property type="entry name" value="PseudoU_synth_2"/>
    <property type="match status" value="1"/>
</dbReference>
<evidence type="ECO:0000256" key="3">
    <source>
        <dbReference type="SAM" id="MobiDB-lite"/>
    </source>
</evidence>
<dbReference type="Gene3D" id="1.10.510.10">
    <property type="entry name" value="Transferase(Phosphotransferase) domain 1"/>
    <property type="match status" value="1"/>
</dbReference>
<feature type="compositionally biased region" description="Polar residues" evidence="3">
    <location>
        <begin position="1865"/>
        <end position="1880"/>
    </location>
</feature>
<dbReference type="Gene3D" id="3.40.50.10140">
    <property type="entry name" value="Toll/interleukin-1 receptor homology (TIR) domain"/>
    <property type="match status" value="1"/>
</dbReference>
<dbReference type="Gene3D" id="1.10.287.70">
    <property type="match status" value="1"/>
</dbReference>
<feature type="region of interest" description="Disordered" evidence="3">
    <location>
        <begin position="1928"/>
        <end position="1985"/>
    </location>
</feature>
<feature type="domain" description="Protein kinase" evidence="5">
    <location>
        <begin position="2029"/>
        <end position="2301"/>
    </location>
</feature>
<keyword evidence="7" id="KW-1185">Reference proteome</keyword>
<proteinExistence type="predicted"/>
<feature type="compositionally biased region" description="Polar residues" evidence="3">
    <location>
        <begin position="120"/>
        <end position="131"/>
    </location>
</feature>
<dbReference type="CDD" id="cd02869">
    <property type="entry name" value="PseudoU_synth_RluA_like"/>
    <property type="match status" value="1"/>
</dbReference>
<dbReference type="Gene3D" id="3.30.2350.10">
    <property type="entry name" value="Pseudouridine synthase"/>
    <property type="match status" value="1"/>
</dbReference>
<dbReference type="PROSITE" id="PS00108">
    <property type="entry name" value="PROTEIN_KINASE_ST"/>
    <property type="match status" value="1"/>
</dbReference>
<feature type="transmembrane region" description="Helical" evidence="4">
    <location>
        <begin position="299"/>
        <end position="321"/>
    </location>
</feature>
<dbReference type="InterPro" id="IPR000719">
    <property type="entry name" value="Prot_kinase_dom"/>
</dbReference>
<dbReference type="SUPFAM" id="SSF51206">
    <property type="entry name" value="cAMP-binding domain-like"/>
    <property type="match status" value="1"/>
</dbReference>
<dbReference type="SMART" id="SM00220">
    <property type="entry name" value="S_TKc"/>
    <property type="match status" value="1"/>
</dbReference>
<feature type="transmembrane region" description="Helical" evidence="4">
    <location>
        <begin position="406"/>
        <end position="428"/>
    </location>
</feature>
<feature type="compositionally biased region" description="Low complexity" evidence="3">
    <location>
        <begin position="1899"/>
        <end position="1914"/>
    </location>
</feature>
<dbReference type="SUPFAM" id="SSF55120">
    <property type="entry name" value="Pseudouridine synthase"/>
    <property type="match status" value="1"/>
</dbReference>
<dbReference type="InterPro" id="IPR020103">
    <property type="entry name" value="PsdUridine_synth_cat_dom_sf"/>
</dbReference>
<feature type="region of interest" description="Disordered" evidence="3">
    <location>
        <begin position="1835"/>
        <end position="1914"/>
    </location>
</feature>
<keyword evidence="4" id="KW-1133">Transmembrane helix</keyword>
<organism evidence="6 7">
    <name type="scientific">Durusdinium trenchii</name>
    <dbReference type="NCBI Taxonomy" id="1381693"/>
    <lineage>
        <taxon>Eukaryota</taxon>
        <taxon>Sar</taxon>
        <taxon>Alveolata</taxon>
        <taxon>Dinophyceae</taxon>
        <taxon>Suessiales</taxon>
        <taxon>Symbiodiniaceae</taxon>
        <taxon>Durusdinium</taxon>
    </lineage>
</organism>
<feature type="compositionally biased region" description="Low complexity" evidence="3">
    <location>
        <begin position="1849"/>
        <end position="1863"/>
    </location>
</feature>
<evidence type="ECO:0000256" key="1">
    <source>
        <dbReference type="ARBA" id="ARBA00022737"/>
    </source>
</evidence>
<accession>A0ABP0LGV2</accession>
<feature type="transmembrane region" description="Helical" evidence="4">
    <location>
        <begin position="270"/>
        <end position="287"/>
    </location>
</feature>
<dbReference type="NCBIfam" id="TIGR00756">
    <property type="entry name" value="PPR"/>
    <property type="match status" value="1"/>
</dbReference>
<dbReference type="Gene3D" id="1.25.40.10">
    <property type="entry name" value="Tetratricopeptide repeat domain"/>
    <property type="match status" value="3"/>
</dbReference>
<dbReference type="PANTHER" id="PTHR47936:SF1">
    <property type="entry name" value="PENTATRICOPEPTIDE REPEAT-CONTAINING PROTEIN GUN1, CHLOROPLASTIC"/>
    <property type="match status" value="1"/>
</dbReference>
<feature type="repeat" description="PPR" evidence="2">
    <location>
        <begin position="1207"/>
        <end position="1241"/>
    </location>
</feature>